<evidence type="ECO:0000313" key="2">
    <source>
        <dbReference type="Proteomes" id="UP001341840"/>
    </source>
</evidence>
<evidence type="ECO:0000313" key="1">
    <source>
        <dbReference type="EMBL" id="MED6118702.1"/>
    </source>
</evidence>
<dbReference type="EMBL" id="JASCZI010030218">
    <property type="protein sequence ID" value="MED6118702.1"/>
    <property type="molecule type" value="Genomic_DNA"/>
</dbReference>
<protein>
    <submittedName>
        <fullName evidence="1">Uncharacterized protein</fullName>
    </submittedName>
</protein>
<accession>A0ABU6R4B3</accession>
<gene>
    <name evidence="1" type="ORF">PIB30_005174</name>
</gene>
<keyword evidence="2" id="KW-1185">Reference proteome</keyword>
<comment type="caution">
    <text evidence="1">The sequence shown here is derived from an EMBL/GenBank/DDBJ whole genome shotgun (WGS) entry which is preliminary data.</text>
</comment>
<organism evidence="1 2">
    <name type="scientific">Stylosanthes scabra</name>
    <dbReference type="NCBI Taxonomy" id="79078"/>
    <lineage>
        <taxon>Eukaryota</taxon>
        <taxon>Viridiplantae</taxon>
        <taxon>Streptophyta</taxon>
        <taxon>Embryophyta</taxon>
        <taxon>Tracheophyta</taxon>
        <taxon>Spermatophyta</taxon>
        <taxon>Magnoliopsida</taxon>
        <taxon>eudicotyledons</taxon>
        <taxon>Gunneridae</taxon>
        <taxon>Pentapetalae</taxon>
        <taxon>rosids</taxon>
        <taxon>fabids</taxon>
        <taxon>Fabales</taxon>
        <taxon>Fabaceae</taxon>
        <taxon>Papilionoideae</taxon>
        <taxon>50 kb inversion clade</taxon>
        <taxon>dalbergioids sensu lato</taxon>
        <taxon>Dalbergieae</taxon>
        <taxon>Pterocarpus clade</taxon>
        <taxon>Stylosanthes</taxon>
    </lineage>
</organism>
<reference evidence="1 2" key="1">
    <citation type="journal article" date="2023" name="Plants (Basel)">
        <title>Bridging the Gap: Combining Genomics and Transcriptomics Approaches to Understand Stylosanthes scabra, an Orphan Legume from the Brazilian Caatinga.</title>
        <authorList>
            <person name="Ferreira-Neto J.R.C."/>
            <person name="da Silva M.D."/>
            <person name="Binneck E."/>
            <person name="de Melo N.F."/>
            <person name="da Silva R.H."/>
            <person name="de Melo A.L.T.M."/>
            <person name="Pandolfi V."/>
            <person name="Bustamante F.O."/>
            <person name="Brasileiro-Vidal A.C."/>
            <person name="Benko-Iseppon A.M."/>
        </authorList>
    </citation>
    <scope>NUCLEOTIDE SEQUENCE [LARGE SCALE GENOMIC DNA]</scope>
    <source>
        <tissue evidence="1">Leaves</tissue>
    </source>
</reference>
<name>A0ABU6R4B3_9FABA</name>
<proteinExistence type="predicted"/>
<dbReference type="Proteomes" id="UP001341840">
    <property type="component" value="Unassembled WGS sequence"/>
</dbReference>
<sequence length="275" mass="30658">MGNESSVESSEEFNYLIQRSGMTKAGKCTQQWAVLYNILGRSCKLALNRSHGVGMTGDEKFSISTEDGISLSNIYHQVIEVQRDKALDYKFLGYGGVDEGSYSICDSSSNPQIKAISLFYGGESERNGFVFVNLVYKPWAREPYAFTLTHYLALCTQKIDLGLSVEVRIRNSRWNANSGLEFKGPVQHPASALFKMFNIQKQKYPLTYIIPKCPHCEYGDRNSSSHLLISESEDSDNSLSIQSRIGQRMKGLLNNGGNIIGNGNGNMYIDLGSKR</sequence>